<proteinExistence type="predicted"/>
<dbReference type="InterPro" id="IPR043502">
    <property type="entry name" value="DNA/RNA_pol_sf"/>
</dbReference>
<dbReference type="EMBL" id="CAJOBA010042418">
    <property type="protein sequence ID" value="CAF4132726.1"/>
    <property type="molecule type" value="Genomic_DNA"/>
</dbReference>
<evidence type="ECO:0000313" key="6">
    <source>
        <dbReference type="Proteomes" id="UP000663829"/>
    </source>
</evidence>
<dbReference type="Pfam" id="PF17921">
    <property type="entry name" value="Integrase_H2C2"/>
    <property type="match status" value="1"/>
</dbReference>
<gene>
    <name evidence="3" type="ORF">GPM918_LOCUS9180</name>
    <name evidence="4" type="ORF">SRO942_LOCUS9181</name>
    <name evidence="5" type="ORF">TMI583_LOCUS30271</name>
</gene>
<reference evidence="3" key="1">
    <citation type="submission" date="2021-02" db="EMBL/GenBank/DDBJ databases">
        <authorList>
            <person name="Nowell W R."/>
        </authorList>
    </citation>
    <scope>NUCLEOTIDE SEQUENCE</scope>
</reference>
<dbReference type="InterPro" id="IPR043128">
    <property type="entry name" value="Rev_trsase/Diguanyl_cyclase"/>
</dbReference>
<organism evidence="3 6">
    <name type="scientific">Didymodactylos carnosus</name>
    <dbReference type="NCBI Taxonomy" id="1234261"/>
    <lineage>
        <taxon>Eukaryota</taxon>
        <taxon>Metazoa</taxon>
        <taxon>Spiralia</taxon>
        <taxon>Gnathifera</taxon>
        <taxon>Rotifera</taxon>
        <taxon>Eurotatoria</taxon>
        <taxon>Bdelloidea</taxon>
        <taxon>Philodinida</taxon>
        <taxon>Philodinidae</taxon>
        <taxon>Didymodactylos</taxon>
    </lineage>
</organism>
<keyword evidence="6" id="KW-1185">Reference proteome</keyword>
<protein>
    <recommendedName>
        <fullName evidence="2">Integrase zinc-binding domain-containing protein</fullName>
    </recommendedName>
</protein>
<feature type="compositionally biased region" description="Polar residues" evidence="1">
    <location>
        <begin position="229"/>
        <end position="238"/>
    </location>
</feature>
<dbReference type="FunFam" id="3.30.70.270:FF:000020">
    <property type="entry name" value="Transposon Tf2-6 polyprotein-like Protein"/>
    <property type="match status" value="1"/>
</dbReference>
<dbReference type="EMBL" id="CAJOBC010001677">
    <property type="protein sequence ID" value="CAF3692651.1"/>
    <property type="molecule type" value="Genomic_DNA"/>
</dbReference>
<accession>A0A814AGV0</accession>
<dbReference type="Gene3D" id="1.10.340.70">
    <property type="match status" value="1"/>
</dbReference>
<evidence type="ECO:0000313" key="4">
    <source>
        <dbReference type="EMBL" id="CAF3692651.1"/>
    </source>
</evidence>
<dbReference type="Proteomes" id="UP000682733">
    <property type="component" value="Unassembled WGS sequence"/>
</dbReference>
<dbReference type="PANTHER" id="PTHR37984:SF5">
    <property type="entry name" value="PROTEIN NYNRIN-LIKE"/>
    <property type="match status" value="1"/>
</dbReference>
<comment type="caution">
    <text evidence="3">The sequence shown here is derived from an EMBL/GenBank/DDBJ whole genome shotgun (WGS) entry which is preliminary data.</text>
</comment>
<feature type="domain" description="Integrase zinc-binding" evidence="2">
    <location>
        <begin position="715"/>
        <end position="773"/>
    </location>
</feature>
<dbReference type="Proteomes" id="UP000681722">
    <property type="component" value="Unassembled WGS sequence"/>
</dbReference>
<dbReference type="Proteomes" id="UP000663829">
    <property type="component" value="Unassembled WGS sequence"/>
</dbReference>
<sequence>MVQTRQQLRKQEEFDQLQVSEELKRLSVIEVDQINNPTEQQHIVYGPISFMMTEKLVNSILSNNLEKLPKFGGKRNENVKKWLLDITNELNLVNLNDHQKPSVIQTFLLDDARRWFINNMSVITEWSIFTIQIQKTFSSTLHQELAIKKIGARQQGLDETILHYYNDMMDTDMNGQLKVAYLKAGLKVSLKKDVMRQDPKTPAQFLEVAQVEEKLNSSLTMQMDNVQTSHTSSVSTIKSPIRSYPQQLQQPSQSSSKARCYRCNRNNIVQLTIYNPTKKLVTLPRRMFLETIDHLASDTYCSTLFSNGITQECDVNQEKEAQTVPLNTITDSLSQHLKINEQQYQQLLNFLQEHRVLFDTSQPRTIKTKIHHVIDTGEHSSVNAKPYFKTIDQRKNVQQEIDKMLKSGIIVPSHSPRLNSITKNDSYPQPTVEELLLRLGGHSWFTKLDLKNVFSVLSEHRFTLNPDKCSLAKQPIEFLSHTITKDAIIPSKERIQATLDIPQPTTLAQANKFFGKIGWYRKFIPKFTELAAPIHKVTNKTKKKKREFYWHEDSFFQAANKLKQVLTEEPLVLKYPHPTAPFILATDASESQIQKSRNHDDADGMSRPEVNDQQPSLNIMTRSMTKTVVCRTSNSNDNESISITNDDTPVSTVMTFDFSFERISEEQKRDPQIAHIRKQLSRRNTSDPTYIIENDVLYKMIRLPPAFTKTKLIYIPLSMQEEVIRCYHDHPTGAHFGLNRTWLKLRKSCYWLGTKKIVQNYIRFCDKCARFNVRRTKAPGHSLPIEYAQGALELIGMHF</sequence>
<dbReference type="EMBL" id="CAJNOQ010001677">
    <property type="protein sequence ID" value="CAF0911664.1"/>
    <property type="molecule type" value="Genomic_DNA"/>
</dbReference>
<evidence type="ECO:0000259" key="2">
    <source>
        <dbReference type="Pfam" id="PF17921"/>
    </source>
</evidence>
<dbReference type="SUPFAM" id="SSF56672">
    <property type="entry name" value="DNA/RNA polymerases"/>
    <property type="match status" value="1"/>
</dbReference>
<dbReference type="FunFam" id="1.10.340.70:FF:000001">
    <property type="entry name" value="Retrovirus-related Pol polyprotein from transposon gypsy-like Protein"/>
    <property type="match status" value="1"/>
</dbReference>
<dbReference type="Gene3D" id="3.10.10.10">
    <property type="entry name" value="HIV Type 1 Reverse Transcriptase, subunit A, domain 1"/>
    <property type="match status" value="1"/>
</dbReference>
<dbReference type="PANTHER" id="PTHR37984">
    <property type="entry name" value="PROTEIN CBG26694"/>
    <property type="match status" value="1"/>
</dbReference>
<dbReference type="InterPro" id="IPR041588">
    <property type="entry name" value="Integrase_H2C2"/>
</dbReference>
<dbReference type="InterPro" id="IPR050951">
    <property type="entry name" value="Retrovirus_Pol_polyprotein"/>
</dbReference>
<evidence type="ECO:0000313" key="5">
    <source>
        <dbReference type="EMBL" id="CAF4132726.1"/>
    </source>
</evidence>
<evidence type="ECO:0000256" key="1">
    <source>
        <dbReference type="SAM" id="MobiDB-lite"/>
    </source>
</evidence>
<evidence type="ECO:0000313" key="3">
    <source>
        <dbReference type="EMBL" id="CAF0911664.1"/>
    </source>
</evidence>
<name>A0A814AGV0_9BILA</name>
<feature type="region of interest" description="Disordered" evidence="1">
    <location>
        <begin position="229"/>
        <end position="256"/>
    </location>
</feature>
<dbReference type="AlphaFoldDB" id="A0A814AGV0"/>
<feature type="compositionally biased region" description="Low complexity" evidence="1">
    <location>
        <begin position="243"/>
        <end position="256"/>
    </location>
</feature>
<dbReference type="Gene3D" id="3.30.70.270">
    <property type="match status" value="3"/>
</dbReference>
<dbReference type="OrthoDB" id="425619at2759"/>